<name>A0A2P1MXW5_9CAUD</name>
<reference evidence="1 2" key="1">
    <citation type="submission" date="2018-03" db="EMBL/GenBank/DDBJ databases">
        <title>Isolation, the biological characteristics and genomics of two new strains of lysate Staphylococcus aureus phage.</title>
        <authorList>
            <person name="Jin X."/>
            <person name="Zhang C."/>
        </authorList>
    </citation>
    <scope>NUCLEOTIDE SEQUENCE [LARGE SCALE GENOMIC DNA]</scope>
</reference>
<organism evidence="1 2">
    <name type="scientific">Staphylococcus phage phiSA_BS1</name>
    <dbReference type="NCBI Taxonomy" id="2126734"/>
    <lineage>
        <taxon>Viruses</taxon>
        <taxon>Duplodnaviria</taxon>
        <taxon>Heunggongvirae</taxon>
        <taxon>Uroviricota</taxon>
        <taxon>Caudoviricetes</taxon>
        <taxon>Herelleviridae</taxon>
        <taxon>Twortvirinae</taxon>
        <taxon>Baoshanvirus</taxon>
        <taxon>Baoshanvirus BS1</taxon>
    </lineage>
</organism>
<protein>
    <submittedName>
        <fullName evidence="1">Uncharacterized protein</fullName>
    </submittedName>
</protein>
<keyword evidence="2" id="KW-1185">Reference proteome</keyword>
<dbReference type="KEGG" id="vg:54990176"/>
<sequence length="116" mass="13324">MGNRFYDSLTKKLEKINFEDTHYEFNEIAIPIPNMLIDDSDPLVDIVEDEKSRKEAKSFIKLAGVINRKEETGINVSLENTTEKTSKGNITIINVIFKVSKSFDFEEFKDIMGNTK</sequence>
<proteinExistence type="predicted"/>
<dbReference type="RefSeq" id="YP_009799687.1">
    <property type="nucleotide sequence ID" value="NC_047945.1"/>
</dbReference>
<evidence type="ECO:0000313" key="1">
    <source>
        <dbReference type="EMBL" id="AVP40420.1"/>
    </source>
</evidence>
<evidence type="ECO:0000313" key="2">
    <source>
        <dbReference type="Proteomes" id="UP000241797"/>
    </source>
</evidence>
<accession>A0A2P1MXW5</accession>
<dbReference type="EMBL" id="MH078572">
    <property type="protein sequence ID" value="AVP40420.1"/>
    <property type="molecule type" value="Genomic_DNA"/>
</dbReference>
<dbReference type="GeneID" id="54990176"/>
<dbReference type="Proteomes" id="UP000241797">
    <property type="component" value="Segment"/>
</dbReference>